<name>A0A0C9YM71_9AGAM</name>
<evidence type="ECO:0000313" key="1">
    <source>
        <dbReference type="EMBL" id="KIK14969.1"/>
    </source>
</evidence>
<organism evidence="1 2">
    <name type="scientific">Pisolithus microcarpus 441</name>
    <dbReference type="NCBI Taxonomy" id="765257"/>
    <lineage>
        <taxon>Eukaryota</taxon>
        <taxon>Fungi</taxon>
        <taxon>Dikarya</taxon>
        <taxon>Basidiomycota</taxon>
        <taxon>Agaricomycotina</taxon>
        <taxon>Agaricomycetes</taxon>
        <taxon>Agaricomycetidae</taxon>
        <taxon>Boletales</taxon>
        <taxon>Sclerodermatineae</taxon>
        <taxon>Pisolithaceae</taxon>
        <taxon>Pisolithus</taxon>
    </lineage>
</organism>
<dbReference type="EMBL" id="KN833913">
    <property type="protein sequence ID" value="KIK14969.1"/>
    <property type="molecule type" value="Genomic_DNA"/>
</dbReference>
<reference evidence="1 2" key="1">
    <citation type="submission" date="2014-04" db="EMBL/GenBank/DDBJ databases">
        <authorList>
            <consortium name="DOE Joint Genome Institute"/>
            <person name="Kuo A."/>
            <person name="Kohler A."/>
            <person name="Costa M.D."/>
            <person name="Nagy L.G."/>
            <person name="Floudas D."/>
            <person name="Copeland A."/>
            <person name="Barry K.W."/>
            <person name="Cichocki N."/>
            <person name="Veneault-Fourrey C."/>
            <person name="LaButti K."/>
            <person name="Lindquist E.A."/>
            <person name="Lipzen A."/>
            <person name="Lundell T."/>
            <person name="Morin E."/>
            <person name="Murat C."/>
            <person name="Sun H."/>
            <person name="Tunlid A."/>
            <person name="Henrissat B."/>
            <person name="Grigoriev I.V."/>
            <person name="Hibbett D.S."/>
            <person name="Martin F."/>
            <person name="Nordberg H.P."/>
            <person name="Cantor M.N."/>
            <person name="Hua S.X."/>
        </authorList>
    </citation>
    <scope>NUCLEOTIDE SEQUENCE [LARGE SCALE GENOMIC DNA]</scope>
    <source>
        <strain evidence="1 2">441</strain>
    </source>
</reference>
<evidence type="ECO:0000313" key="2">
    <source>
        <dbReference type="Proteomes" id="UP000054018"/>
    </source>
</evidence>
<dbReference type="OrthoDB" id="1470350at2759"/>
<reference evidence="2" key="2">
    <citation type="submission" date="2015-01" db="EMBL/GenBank/DDBJ databases">
        <title>Evolutionary Origins and Diversification of the Mycorrhizal Mutualists.</title>
        <authorList>
            <consortium name="DOE Joint Genome Institute"/>
            <consortium name="Mycorrhizal Genomics Consortium"/>
            <person name="Kohler A."/>
            <person name="Kuo A."/>
            <person name="Nagy L.G."/>
            <person name="Floudas D."/>
            <person name="Copeland A."/>
            <person name="Barry K.W."/>
            <person name="Cichocki N."/>
            <person name="Veneault-Fourrey C."/>
            <person name="LaButti K."/>
            <person name="Lindquist E.A."/>
            <person name="Lipzen A."/>
            <person name="Lundell T."/>
            <person name="Morin E."/>
            <person name="Murat C."/>
            <person name="Riley R."/>
            <person name="Ohm R."/>
            <person name="Sun H."/>
            <person name="Tunlid A."/>
            <person name="Henrissat B."/>
            <person name="Grigoriev I.V."/>
            <person name="Hibbett D.S."/>
            <person name="Martin F."/>
        </authorList>
    </citation>
    <scope>NUCLEOTIDE SEQUENCE [LARGE SCALE GENOMIC DNA]</scope>
    <source>
        <strain evidence="2">441</strain>
    </source>
</reference>
<dbReference type="AlphaFoldDB" id="A0A0C9YM71"/>
<keyword evidence="2" id="KW-1185">Reference proteome</keyword>
<gene>
    <name evidence="1" type="ORF">PISMIDRAFT_687594</name>
</gene>
<protein>
    <submittedName>
        <fullName evidence="1">Uncharacterized protein</fullName>
    </submittedName>
</protein>
<dbReference type="Proteomes" id="UP000054018">
    <property type="component" value="Unassembled WGS sequence"/>
</dbReference>
<dbReference type="HOGENOM" id="CLU_2671994_0_0_1"/>
<accession>A0A0C9YM71</accession>
<sequence>MYELLTHNRTLMHCQKDLWGPDGQFSAFIVGLLLTDRLITVIFDPDHFINERLKYLTSNPFFSSFNAEYLTCFLP</sequence>
<proteinExistence type="predicted"/>